<evidence type="ECO:0000313" key="1">
    <source>
        <dbReference type="EMBL" id="CAG8580928.1"/>
    </source>
</evidence>
<protein>
    <submittedName>
        <fullName evidence="1">1252_t:CDS:1</fullName>
    </submittedName>
</protein>
<feature type="non-terminal residue" evidence="1">
    <location>
        <position position="262"/>
    </location>
</feature>
<accession>A0ACA9MIU0</accession>
<keyword evidence="2" id="KW-1185">Reference proteome</keyword>
<name>A0ACA9MIU0_9GLOM</name>
<proteinExistence type="predicted"/>
<dbReference type="Proteomes" id="UP000789860">
    <property type="component" value="Unassembled WGS sequence"/>
</dbReference>
<organism evidence="1 2">
    <name type="scientific">Scutellospora calospora</name>
    <dbReference type="NCBI Taxonomy" id="85575"/>
    <lineage>
        <taxon>Eukaryota</taxon>
        <taxon>Fungi</taxon>
        <taxon>Fungi incertae sedis</taxon>
        <taxon>Mucoromycota</taxon>
        <taxon>Glomeromycotina</taxon>
        <taxon>Glomeromycetes</taxon>
        <taxon>Diversisporales</taxon>
        <taxon>Gigasporaceae</taxon>
        <taxon>Scutellospora</taxon>
    </lineage>
</organism>
<reference evidence="1" key="1">
    <citation type="submission" date="2021-06" db="EMBL/GenBank/DDBJ databases">
        <authorList>
            <person name="Kallberg Y."/>
            <person name="Tangrot J."/>
            <person name="Rosling A."/>
        </authorList>
    </citation>
    <scope>NUCLEOTIDE SEQUENCE</scope>
    <source>
        <strain evidence="1">AU212A</strain>
    </source>
</reference>
<gene>
    <name evidence="1" type="ORF">SCALOS_LOCUS6203</name>
</gene>
<comment type="caution">
    <text evidence="1">The sequence shown here is derived from an EMBL/GenBank/DDBJ whole genome shotgun (WGS) entry which is preliminary data.</text>
</comment>
<evidence type="ECO:0000313" key="2">
    <source>
        <dbReference type="Proteomes" id="UP000789860"/>
    </source>
</evidence>
<sequence>MYEFLDKQKKPPEEIFIIALFIMSLWQQIYNPQLVNSSDKSPNNTCHDLEILNNTPLNLVRQETQINSHTVAKINSKEKIKDLLPYTDTNVHSSHFKRSSQDRSVDNEVKKPLSDSLKSNLEKTKRSITQKVTFSIDSDHNQQNNEEEKTTIINEGNNNENHDLSLSSPISPKAYRRASAPAHGMPFVYFSTSEITSIHYFGHSELENNKVHDQDNQNSKMPTVHEQTDPDKSNLSSPLLSPMSPCSSISSIGSPTDISSPT</sequence>
<dbReference type="EMBL" id="CAJVPM010011405">
    <property type="protein sequence ID" value="CAG8580928.1"/>
    <property type="molecule type" value="Genomic_DNA"/>
</dbReference>